<dbReference type="SMART" id="SM00382">
    <property type="entry name" value="AAA"/>
    <property type="match status" value="2"/>
</dbReference>
<dbReference type="GO" id="GO:0005524">
    <property type="term" value="F:ATP binding"/>
    <property type="evidence" value="ECO:0007669"/>
    <property type="project" value="UniProtKB-KW"/>
</dbReference>
<dbReference type="InterPro" id="IPR046541">
    <property type="entry name" value="DUF6606"/>
</dbReference>
<dbReference type="Pfam" id="PF12340">
    <property type="entry name" value="DUF3638"/>
    <property type="match status" value="1"/>
</dbReference>
<dbReference type="PROSITE" id="PS50893">
    <property type="entry name" value="ABC_TRANSPORTER_2"/>
    <property type="match status" value="2"/>
</dbReference>
<dbReference type="Proteomes" id="UP001280581">
    <property type="component" value="Unassembled WGS sequence"/>
</dbReference>
<dbReference type="CDD" id="cd18577">
    <property type="entry name" value="ABC_6TM_Pgp_ABCB1_D1_like"/>
    <property type="match status" value="1"/>
</dbReference>
<evidence type="ECO:0000256" key="12">
    <source>
        <dbReference type="SAM" id="MobiDB-lite"/>
    </source>
</evidence>
<sequence length="4247" mass="479009">MSMMEREREGGGDTTAVEGSSAATPNEPLDTDVVAQQSGFATYTRIFKYANTVDYSLQAVAILAAIVSGAGIALQNLIFGEFITVLTRYTSGTLTPDQFREDATRLALYFVYLGIGRFGLSYIYNTLLTYTSHRIIRNIRRQYLKAALSQEIAFFDIGSGGSISTQAMSNGRLMQGGISEKFGLTFQGASTFITAFIIAFVAQWKLTLICLCIAPATLLVNGAAAGIMAGHETKMLEIFARSNSFAEGVLSSARTISAFGMQQRLVEKFDSYLIAAHSVGKKISPFFGLLFSSEYCIIYLGYGLAFWQGVRMLARGVIEDAGTIFIVLLSVIIAATSLTTLAPYMVDFTRATAAAARLFALIDRKSTINPFDTGGKRPVESIGNLELKNITFAYPARPEVTVLDNFSLKAPAGKVTALVGQSGSGKSTIVGLIERWYNARSGSISLDGCPIDELNLSWLRRNVRLVQQEPVLFQGTIFENIRHGLVGTQWENDTRQEQMERVQEACKNAFAHDFISDLANGYDTEIGQRGGLLSGGQKQRIAIARSIVSEPKILLLDEATSALDPSAEGIVQRALDMASEGRTTIVIAHKLATIQKADNIVVMEKGRILEQGSHVSLLAKGEAYARLVKIQNLNVPIDESEEEETTKTAKSMLESFDLTRTTTQGAAPTMDQMETQRERDNFDHHKHRGILYVIYQLIRMTPELAGAYVFVLAGCLLAGATFPGQAILLAHVMDVFSLPRQEMEDKGSFYATMFIVLAAGCLIAYFALGYATNVVAQQLSHKLRKLSFHHMLRQDLQFFDRTENSTGALASRIDSNPQSVLELMGYNIGLILVAVFNIGSCSILAIAYNWKFGLTIVLAGLPPLVLAGYLKIRFDAKLDQEISKSYSWSASIASEAITAIRTVSSLTIEESVLDKYTKELDQAVASSEKPLFSMMVCFAFTQSIEYWFMALGFWYGCRLLSFGEISSYAFFIAFLSVFYSGQSAAQLFQFSTSITKGINAANYIFWLKELQPIVRETPGNRDSTLSSGDTVGIKDIRFSYPLRPDASILRGVNLEIQKGQFVAFVGASGCGKSTMIALLERFYDPSSGSINVNGTPLTAINPYSYRSLVALVQQEPTLFQGSIRENVALGLSDFGGDANTSDLDTRIEEALRAANAWDFTSSLPEGLSTSVGSSGAQLSGGQKQRIAIARALIRNPKILLLDEATSALDTESEKIVQNAWASAAVNSDRITIAVAHRLSTVKDADLISPIAVFQITEQNAGVIISRYVDTVCFEMFELSPTNEAVMTTRGRLTRCFPTTAVEVALSDFECDAFQTVISKTLAKMSQQPLRETKQKQTRSQEKEHQNTVDTAHPMIITELFTSMLRGCGKAVSSRGIRKNTRDEIIRKDHKDPWRRSPLWLLIRVALQLAMTRCSREEDATYKEFMVFLMTQTLHVANQQQKTSSDILSNMSTKVSRRLSKLRSPSSGAWLSNVRSIVSKTLDTLNQRWTQIQDRAEPSLDIHDLCEINMVESTLLPLKEMDDFLSSMSRQEIVSDRPRVFLSSIFIVLSENQLPTFTDCSGTELFLHLLDVESWVANDLPIWIDTHLMKSNQPVKELKQLLEIYHQKAATHYSGRPEALSRMILTIGELWLAADVATVHELPLLANYKPQIPMVVWQALLLGSAKEMQRLKRLEDYVTERGRSAEEIGSPAIFFTFGEPGSFPVEYYRQSVRHQQMKLDIENDAYDKREEKVGEFRNAKATYAKLMQRYAASDCDVSAKWDDGQRVFIHPSSCRRCGFESKAKALAVSIHEWPLPQDELEAQATVFELAAPETFSLWRDLTLHLIFDVLQSQPDGVPTPAKSFQLKTYQPLKPWYTYKGNFRVQLRSMSKPNTVVHRHAIPVHNSSEADVCLNSGIVYRYYDENSNSFYTVLTATDRLSDMCTFKLPERTAVLSQFLRRTWKNPDGETPNHVIANQRQCPDSLSLRDFSALAGLPYGHKIQWMSILTQLAMPKVDFNTSETVIFLLQLSLQAGPQSSVFSRSTHTRLCDVDFGQKMLDSLRKCVLRVQQNWESHNALWSFTFLATRLLAFVPAELSQPFLDLLAQCREISHGWVKLLLKRVEETGSNEQRTEFLRTALTISMVCADSFNVYDEHMRHVLHHSHHASILVECGIIMNDNAGIIDEDNNYLQGRLLDRVRLTMFRARPILVDEHGSGSTFLSIATQRRWSYFKPTTNWTLSTGTNCWYTTMMNHLRVDLNILTGKLLVNDLPSSRLPLDYVCQHDYNRLFNDFLLLVMPSTSPGMTFCTTQPFHGYTAHFGRQAQDLLVRLEGDVSSFDLIPQRLFAGLLPNSFVYEYVHWYDKNINSIRFCLPNNPFPMESEEWRLEQRAGSWILHRNKKVFLLSPLSGLGQRIAAMMAHLETSLNVHMLYDEEKKRLEIVLPSLQLQFSLDEGDTALRSRQFSNMRVDENQSIGTLVGLRSKLVLCNDQNPPMRMLIIPEGEIQFKRQGGDAIHDHIVVSVLPGTSRRVQPYQIDELLGRLVANTKLESKLYLAYLHALTSFYLPDPFLQQRGADMALEILCSAPVCVPTSLSLAARHTLDLIAVLAPSRHYWPDGLRSMQNVVWSPGLSLATQDDRFFDIVQGITQRSCEIDFLFSQTTARSNLDTHTTIELVQRALSRDFNQNVHLNDRIYHSRSAKSSTRAARATEIAIRAFHHQEGLVQPVAGGLAHHLYKLMASGSFSNHRSAPQKRDLEYDSQWLRKPSTFVSAYWCRLHYAFQENQRWLNKMELMVWLSTIAYSNENDDQIIQAFLMMALSSAVAAASLPTSESHDLSKGYDLRPEVLEAAAAPYMIRSKQGPEGKSRARTAKGDGKIADRMKHEYGKDKKQAIHIFRDGLTRQWPCQTPKKPSDYHMESYIDATQALKSVLPTWRIWWANRGFKEYLEGFVATLKTVSIKSDIVDSQCLFPATEVSECAKGFSSVIDVFCHDAPDISSDPDPALGSLVEKADVPSGENEKLAKVIDFLESVKTLQYERRYLKELRHSLSSLEKSDTNSLARVDERHAMLQQYLNQCEEHHKRIYSSIFRAIQPISQSESKVASPSAMVQTILLEAGFLPTVSPLFLLKQLKKSNWSNLPDSWKDAIVKYGLAVVALQKARRLIRFQEDPIDLLRELENFGHEDWKPHDYPEWLLMECESNITIRHVQQQIAKNMIQPPEGDNAVMQLNMGEGKSSVIVPIVASVLSDGQKLVRVIVAKPQARQMYQMLVGKISGLLGRPVYEIPFSRDIHVDIRRATAIHHLLINCKNEGGVWLAQPEHLLSLHLKELELTLSNSLSVAEQFRETRRFLDDFSRDVVDESDENFSVKFELAYTLGEQRSIEQSPDRWNIAQEVLTLMYQFSAEVKLEFPHGLEIDDRHQGRLPRVRILRRDAERMIFQRIADHICETGLTGLPISRQPLKIRQAIHRYITQWELSAKEVEDLERSRFWDKTTANQVLLLRGLLAGGILSFALSRKRWRVDYGLDQDREKSTKLAVPYRAKDSPTPHSEFSHPDIVIVLTCLSYYYGGLKDQALFDSLEALIRSDNADLEYQAWVRTASTLPGPYKHLQGINLKDHLQCTADIFPHLRYSKAAIDYYLCRMVFPKECKEFPHKLSASGWDLAKKKTHPTTGFSGTNDSKYTLPLDIKQLDIPEQSHTNALVLKHLLRPENGVRLMSEEVMAQNFGTNSFLNALTTMNSKPRVLLDVGAQVIDFTNLDLARRWLGLYQSDEQTRAVVFFNDQDEIMTLDKSGEIQELQNSPYAEQLGQCLVYLDEAHTRGIDLRLPANYQAAVTLGTNVTKDRLVQACMRMRKLGKGQSVVFFVPRDVEEEIRLVCQRENMGPTGFTVSDVLSWTIVETCRDQRRALPIWLNQGLRFTKHQSLWSHLINQEEDGLKLLCAEEFREDDGPTLEMRYSPGRAQIDFSSRFQGIDQHYAVEFQNRCEQFGLTETHRASFEEEQERELAPEVEQERQVEQLPKVEPAEHTVHPGLEEFVIEGVWPKHPFLPAFKILETTSAAQHFDVSEFSNTILVTQDFAVTVDRSFGPGMYSDLFQRPIQWILTIRKDSGVLIIVSPYEVQMLLPAIEQSKHVQLRLYSARINLGYDSLDRLDLYQVSLEKMHRSVPRATVSRLCQFAGQLYLSSFDDYVELCKSLGLAWELASNDVTLGPDGFIISSQKLGSAVHSPGFSKSPVNFLKILVTKIRQNSDHIERTHIGKILQGVRLLRSDFEI</sequence>
<feature type="domain" description="ABC transmembrane type-1" evidence="15">
    <location>
        <begin position="59"/>
        <end position="350"/>
    </location>
</feature>
<feature type="transmembrane region" description="Helical" evidence="13">
    <location>
        <begin position="828"/>
        <end position="848"/>
    </location>
</feature>
<dbReference type="InterPro" id="IPR003439">
    <property type="entry name" value="ABC_transporter-like_ATP-bd"/>
</dbReference>
<feature type="domain" description="ABC transporter" evidence="14">
    <location>
        <begin position="1031"/>
        <end position="1277"/>
    </location>
</feature>
<dbReference type="InterPro" id="IPR027417">
    <property type="entry name" value="P-loop_NTPase"/>
</dbReference>
<feature type="domain" description="ABC transporter" evidence="14">
    <location>
        <begin position="385"/>
        <end position="630"/>
    </location>
</feature>
<name>A0AAN6RCP8_9PLEO</name>
<feature type="compositionally biased region" description="Basic and acidic residues" evidence="12">
    <location>
        <begin position="1330"/>
        <end position="1346"/>
    </location>
</feature>
<evidence type="ECO:0000256" key="5">
    <source>
        <dbReference type="ARBA" id="ARBA00022692"/>
    </source>
</evidence>
<dbReference type="GO" id="GO:0090374">
    <property type="term" value="P:oligopeptide export from mitochondrion"/>
    <property type="evidence" value="ECO:0007669"/>
    <property type="project" value="TreeGrafter"/>
</dbReference>
<dbReference type="GO" id="GO:0005743">
    <property type="term" value="C:mitochondrial inner membrane"/>
    <property type="evidence" value="ECO:0007669"/>
    <property type="project" value="TreeGrafter"/>
</dbReference>
<dbReference type="InterPro" id="IPR022099">
    <property type="entry name" value="DUF3638"/>
</dbReference>
<feature type="transmembrane region" description="Helical" evidence="13">
    <location>
        <begin position="749"/>
        <end position="776"/>
    </location>
</feature>
<feature type="transmembrane region" description="Helical" evidence="13">
    <location>
        <begin position="705"/>
        <end position="729"/>
    </location>
</feature>
<keyword evidence="9 13" id="KW-1133">Transmembrane helix</keyword>
<feature type="transmembrane region" description="Helical" evidence="13">
    <location>
        <begin position="854"/>
        <end position="874"/>
    </location>
</feature>
<evidence type="ECO:0000256" key="6">
    <source>
        <dbReference type="ARBA" id="ARBA00022737"/>
    </source>
</evidence>
<evidence type="ECO:0000256" key="13">
    <source>
        <dbReference type="SAM" id="Phobius"/>
    </source>
</evidence>
<feature type="region of interest" description="Disordered" evidence="12">
    <location>
        <begin position="1"/>
        <end position="28"/>
    </location>
</feature>
<keyword evidence="6" id="KW-0677">Repeat</keyword>
<dbReference type="FunFam" id="3.40.50.300:FF:000913">
    <property type="entry name" value="ABC multidrug transporter SitT"/>
    <property type="match status" value="1"/>
</dbReference>
<keyword evidence="7" id="KW-0547">Nucleotide-binding</keyword>
<keyword evidence="11" id="KW-0325">Glycoprotein</keyword>
<evidence type="ECO:0000256" key="7">
    <source>
        <dbReference type="ARBA" id="ARBA00022741"/>
    </source>
</evidence>
<evidence type="ECO:0000256" key="2">
    <source>
        <dbReference type="ARBA" id="ARBA00004308"/>
    </source>
</evidence>
<feature type="transmembrane region" description="Helical" evidence="13">
    <location>
        <begin position="55"/>
        <end position="79"/>
    </location>
</feature>
<dbReference type="PANTHER" id="PTHR43394:SF11">
    <property type="entry name" value="ATP-BINDING CASSETTE TRANSPORTER"/>
    <property type="match status" value="1"/>
</dbReference>
<gene>
    <name evidence="16" type="ORF">GRF29_164g404886</name>
</gene>
<dbReference type="PANTHER" id="PTHR43394">
    <property type="entry name" value="ATP-DEPENDENT PERMEASE MDL1, MITOCHONDRIAL"/>
    <property type="match status" value="1"/>
</dbReference>
<dbReference type="InterPro" id="IPR011527">
    <property type="entry name" value="ABC1_TM_dom"/>
</dbReference>
<protein>
    <submittedName>
        <fullName evidence="16">Uncharacterized protein</fullName>
    </submittedName>
</protein>
<dbReference type="Pfam" id="PF20255">
    <property type="entry name" value="DUF6606"/>
    <property type="match status" value="1"/>
</dbReference>
<evidence type="ECO:0000256" key="9">
    <source>
        <dbReference type="ARBA" id="ARBA00022989"/>
    </source>
</evidence>
<keyword evidence="5 13" id="KW-0812">Transmembrane</keyword>
<feature type="transmembrane region" description="Helical" evidence="13">
    <location>
        <begin position="286"/>
        <end position="309"/>
    </location>
</feature>
<evidence type="ECO:0000256" key="3">
    <source>
        <dbReference type="ARBA" id="ARBA00007577"/>
    </source>
</evidence>
<dbReference type="EMBL" id="WVTA01000015">
    <property type="protein sequence ID" value="KAK3201712.1"/>
    <property type="molecule type" value="Genomic_DNA"/>
</dbReference>
<keyword evidence="4" id="KW-0813">Transport</keyword>
<feature type="transmembrane region" description="Helical" evidence="13">
    <location>
        <begin position="206"/>
        <end position="229"/>
    </location>
</feature>
<evidence type="ECO:0000256" key="11">
    <source>
        <dbReference type="ARBA" id="ARBA00023180"/>
    </source>
</evidence>
<dbReference type="Gene3D" id="1.20.1560.10">
    <property type="entry name" value="ABC transporter type 1, transmembrane domain"/>
    <property type="match status" value="1"/>
</dbReference>
<dbReference type="SUPFAM" id="SSF52540">
    <property type="entry name" value="P-loop containing nucleoside triphosphate hydrolases"/>
    <property type="match status" value="2"/>
</dbReference>
<keyword evidence="17" id="KW-1185">Reference proteome</keyword>
<feature type="domain" description="ABC transmembrane type-1" evidence="15">
    <location>
        <begin position="709"/>
        <end position="996"/>
    </location>
</feature>
<evidence type="ECO:0000256" key="8">
    <source>
        <dbReference type="ARBA" id="ARBA00022840"/>
    </source>
</evidence>
<feature type="transmembrane region" description="Helical" evidence="13">
    <location>
        <begin position="106"/>
        <end position="131"/>
    </location>
</feature>
<dbReference type="Gene3D" id="3.40.50.300">
    <property type="entry name" value="P-loop containing nucleotide triphosphate hydrolases"/>
    <property type="match status" value="2"/>
</dbReference>
<dbReference type="PROSITE" id="PS00211">
    <property type="entry name" value="ABC_TRANSPORTER_1"/>
    <property type="match status" value="2"/>
</dbReference>
<comment type="similarity">
    <text evidence="3">Belongs to the ABC transporter superfamily. ABCB family. Multidrug resistance exporter (TC 3.A.1.201) subfamily.</text>
</comment>
<organism evidence="16 17">
    <name type="scientific">Pseudopithomyces chartarum</name>
    <dbReference type="NCBI Taxonomy" id="1892770"/>
    <lineage>
        <taxon>Eukaryota</taxon>
        <taxon>Fungi</taxon>
        <taxon>Dikarya</taxon>
        <taxon>Ascomycota</taxon>
        <taxon>Pezizomycotina</taxon>
        <taxon>Dothideomycetes</taxon>
        <taxon>Pleosporomycetidae</taxon>
        <taxon>Pleosporales</taxon>
        <taxon>Massarineae</taxon>
        <taxon>Didymosphaeriaceae</taxon>
        <taxon>Pseudopithomyces</taxon>
    </lineage>
</organism>
<comment type="subcellular location">
    <subcellularLocation>
        <location evidence="2">Endomembrane system</location>
    </subcellularLocation>
    <subcellularLocation>
        <location evidence="1">Membrane</location>
        <topology evidence="1">Multi-pass membrane protein</topology>
    </subcellularLocation>
</comment>
<dbReference type="InterPro" id="IPR022105">
    <property type="entry name" value="DUF3645"/>
</dbReference>
<keyword evidence="8" id="KW-0067">ATP-binding</keyword>
<dbReference type="SUPFAM" id="SSF90123">
    <property type="entry name" value="ABC transporter transmembrane region"/>
    <property type="match status" value="2"/>
</dbReference>
<dbReference type="Pfam" id="PF00664">
    <property type="entry name" value="ABC_membrane"/>
    <property type="match status" value="2"/>
</dbReference>
<evidence type="ECO:0000313" key="17">
    <source>
        <dbReference type="Proteomes" id="UP001280581"/>
    </source>
</evidence>
<dbReference type="GO" id="GO:0012505">
    <property type="term" value="C:endomembrane system"/>
    <property type="evidence" value="ECO:0007669"/>
    <property type="project" value="UniProtKB-SubCell"/>
</dbReference>
<keyword evidence="10 13" id="KW-0472">Membrane</keyword>
<dbReference type="CDD" id="cd18578">
    <property type="entry name" value="ABC_6TM_Pgp_ABCB1_D2_like"/>
    <property type="match status" value="1"/>
</dbReference>
<dbReference type="InterPro" id="IPR039421">
    <property type="entry name" value="Type_1_exporter"/>
</dbReference>
<dbReference type="FunFam" id="3.40.50.300:FF:001530">
    <property type="entry name" value="ABC multidrug transporter (Eurofung)"/>
    <property type="match status" value="1"/>
</dbReference>
<evidence type="ECO:0000256" key="1">
    <source>
        <dbReference type="ARBA" id="ARBA00004141"/>
    </source>
</evidence>
<proteinExistence type="inferred from homology"/>
<reference evidence="16 17" key="1">
    <citation type="submission" date="2021-02" db="EMBL/GenBank/DDBJ databases">
        <title>Genome assembly of Pseudopithomyces chartarum.</title>
        <authorList>
            <person name="Jauregui R."/>
            <person name="Singh J."/>
            <person name="Voisey C."/>
        </authorList>
    </citation>
    <scope>NUCLEOTIDE SEQUENCE [LARGE SCALE GENOMIC DNA]</scope>
    <source>
        <strain evidence="16 17">AGR01</strain>
    </source>
</reference>
<accession>A0AAN6RCP8</accession>
<feature type="transmembrane region" description="Helical" evidence="13">
    <location>
        <begin position="182"/>
        <end position="200"/>
    </location>
</feature>
<feature type="compositionally biased region" description="Basic and acidic residues" evidence="12">
    <location>
        <begin position="1"/>
        <end position="11"/>
    </location>
</feature>
<dbReference type="CDD" id="cd03249">
    <property type="entry name" value="ABC_MTABC3_MDL1_MDL2"/>
    <property type="match status" value="1"/>
</dbReference>
<evidence type="ECO:0000259" key="15">
    <source>
        <dbReference type="PROSITE" id="PS50929"/>
    </source>
</evidence>
<dbReference type="PROSITE" id="PS50929">
    <property type="entry name" value="ABC_TM1F"/>
    <property type="match status" value="2"/>
</dbReference>
<dbReference type="InterPro" id="IPR017871">
    <property type="entry name" value="ABC_transporter-like_CS"/>
</dbReference>
<dbReference type="Pfam" id="PF00005">
    <property type="entry name" value="ABC_tran"/>
    <property type="match status" value="2"/>
</dbReference>
<evidence type="ECO:0000313" key="16">
    <source>
        <dbReference type="EMBL" id="KAK3201712.1"/>
    </source>
</evidence>
<feature type="transmembrane region" description="Helical" evidence="13">
    <location>
        <begin position="968"/>
        <end position="988"/>
    </location>
</feature>
<dbReference type="InterPro" id="IPR003593">
    <property type="entry name" value="AAA+_ATPase"/>
</dbReference>
<evidence type="ECO:0000256" key="10">
    <source>
        <dbReference type="ARBA" id="ARBA00023136"/>
    </source>
</evidence>
<evidence type="ECO:0000256" key="4">
    <source>
        <dbReference type="ARBA" id="ARBA00022448"/>
    </source>
</evidence>
<feature type="transmembrane region" description="Helical" evidence="13">
    <location>
        <begin position="321"/>
        <end position="342"/>
    </location>
</feature>
<evidence type="ECO:0000259" key="14">
    <source>
        <dbReference type="PROSITE" id="PS50893"/>
    </source>
</evidence>
<dbReference type="FunFam" id="1.20.1560.10:FF:000057">
    <property type="entry name" value="ABC multidrug transporter SitT"/>
    <property type="match status" value="1"/>
</dbReference>
<feature type="region of interest" description="Disordered" evidence="12">
    <location>
        <begin position="1327"/>
        <end position="1347"/>
    </location>
</feature>
<dbReference type="Pfam" id="PF12359">
    <property type="entry name" value="DUF3645"/>
    <property type="match status" value="1"/>
</dbReference>
<comment type="caution">
    <text evidence="16">The sequence shown here is derived from an EMBL/GenBank/DDBJ whole genome shotgun (WGS) entry which is preliminary data.</text>
</comment>
<dbReference type="GO" id="GO:0015421">
    <property type="term" value="F:ABC-type oligopeptide transporter activity"/>
    <property type="evidence" value="ECO:0007669"/>
    <property type="project" value="TreeGrafter"/>
</dbReference>
<dbReference type="InterPro" id="IPR036640">
    <property type="entry name" value="ABC1_TM_sf"/>
</dbReference>
<dbReference type="GO" id="GO:0016887">
    <property type="term" value="F:ATP hydrolysis activity"/>
    <property type="evidence" value="ECO:0007669"/>
    <property type="project" value="InterPro"/>
</dbReference>